<evidence type="ECO:0000313" key="2">
    <source>
        <dbReference type="EMBL" id="TKA59804.1"/>
    </source>
</evidence>
<keyword evidence="4" id="KW-1185">Reference proteome</keyword>
<accession>A0A4U0WIK6</accession>
<evidence type="ECO:0000313" key="3">
    <source>
        <dbReference type="EMBL" id="TKA62842.1"/>
    </source>
</evidence>
<feature type="domain" description="Methyltransferase" evidence="1">
    <location>
        <begin position="40"/>
        <end position="118"/>
    </location>
</feature>
<name>A0A4U0WIK6_9PEZI</name>
<dbReference type="Pfam" id="PF13649">
    <property type="entry name" value="Methyltransf_25"/>
    <property type="match status" value="1"/>
</dbReference>
<dbReference type="InterPro" id="IPR041698">
    <property type="entry name" value="Methyltransf_25"/>
</dbReference>
<dbReference type="Proteomes" id="UP000308768">
    <property type="component" value="Unassembled WGS sequence"/>
</dbReference>
<dbReference type="OrthoDB" id="2013972at2759"/>
<comment type="caution">
    <text evidence="3">The sequence shown here is derived from an EMBL/GenBank/DDBJ whole genome shotgun (WGS) entry which is preliminary data.</text>
</comment>
<gene>
    <name evidence="2" type="ORF">B0A49_09034</name>
    <name evidence="3" type="ORF">B0A49_10145</name>
</gene>
<sequence length="315" mass="35385">MHSQRHPITPLLKKAVDAQPAQRSAGGYWSSACHDYFTSQGHPNVSFTGLDIAPLAPDFRKQGMNWRFVQHDLRRLPFPFDDGEFDLVVLKDLSLVLPLGASTQPFLDENIRILKVGGTLEIWESDHVLRSLLPHPPPPPSKRVEDETTAVLTGTFLISPSTPFARAQNRYIQKWNAWIQEALDRRQLPPTPCARVAQVLLQEPEALGDIGYRRVAIPLGELRWEREGVGDLSSKGKGRQSDTPLTADQAALRYTALLTVIQMVESLEPLLREVSGKNTEEWQYWWACMMTDLLTQKGAASGECLELGAWWATKL</sequence>
<protein>
    <recommendedName>
        <fullName evidence="1">Methyltransferase domain-containing protein</fullName>
    </recommendedName>
</protein>
<dbReference type="AlphaFoldDB" id="A0A4U0WIK6"/>
<dbReference type="InterPro" id="IPR029063">
    <property type="entry name" value="SAM-dependent_MTases_sf"/>
</dbReference>
<proteinExistence type="predicted"/>
<reference evidence="3 4" key="1">
    <citation type="submission" date="2017-03" db="EMBL/GenBank/DDBJ databases">
        <title>Genomes of endolithic fungi from Antarctica.</title>
        <authorList>
            <person name="Coleine C."/>
            <person name="Masonjones S."/>
            <person name="Stajich J.E."/>
        </authorList>
    </citation>
    <scope>NUCLEOTIDE SEQUENCE [LARGE SCALE GENOMIC DNA]</scope>
    <source>
        <strain evidence="3 4">CCFEE 5187</strain>
    </source>
</reference>
<dbReference type="SUPFAM" id="SSF53335">
    <property type="entry name" value="S-adenosyl-L-methionine-dependent methyltransferases"/>
    <property type="match status" value="1"/>
</dbReference>
<dbReference type="EMBL" id="NAJN01001492">
    <property type="protein sequence ID" value="TKA62842.1"/>
    <property type="molecule type" value="Genomic_DNA"/>
</dbReference>
<evidence type="ECO:0000313" key="4">
    <source>
        <dbReference type="Proteomes" id="UP000308768"/>
    </source>
</evidence>
<dbReference type="EMBL" id="NAJN01001942">
    <property type="protein sequence ID" value="TKA59804.1"/>
    <property type="molecule type" value="Genomic_DNA"/>
</dbReference>
<dbReference type="STRING" id="331657.A0A4U0WIK6"/>
<organism evidence="3 4">
    <name type="scientific">Cryomyces minteri</name>
    <dbReference type="NCBI Taxonomy" id="331657"/>
    <lineage>
        <taxon>Eukaryota</taxon>
        <taxon>Fungi</taxon>
        <taxon>Dikarya</taxon>
        <taxon>Ascomycota</taxon>
        <taxon>Pezizomycotina</taxon>
        <taxon>Dothideomycetes</taxon>
        <taxon>Dothideomycetes incertae sedis</taxon>
        <taxon>Cryomyces</taxon>
    </lineage>
</organism>
<evidence type="ECO:0000259" key="1">
    <source>
        <dbReference type="Pfam" id="PF13649"/>
    </source>
</evidence>
<dbReference type="Gene3D" id="3.40.50.150">
    <property type="entry name" value="Vaccinia Virus protein VP39"/>
    <property type="match status" value="1"/>
</dbReference>